<dbReference type="InterPro" id="IPR001647">
    <property type="entry name" value="HTH_TetR"/>
</dbReference>
<dbReference type="PROSITE" id="PS50977">
    <property type="entry name" value="HTH_TETR_2"/>
    <property type="match status" value="1"/>
</dbReference>
<evidence type="ECO:0000256" key="3">
    <source>
        <dbReference type="ARBA" id="ARBA00023163"/>
    </source>
</evidence>
<dbReference type="SUPFAM" id="SSF48498">
    <property type="entry name" value="Tetracyclin repressor-like, C-terminal domain"/>
    <property type="match status" value="1"/>
</dbReference>
<organism evidence="6 7">
    <name type="scientific">Microscilla marina ATCC 23134</name>
    <dbReference type="NCBI Taxonomy" id="313606"/>
    <lineage>
        <taxon>Bacteria</taxon>
        <taxon>Pseudomonadati</taxon>
        <taxon>Bacteroidota</taxon>
        <taxon>Cytophagia</taxon>
        <taxon>Cytophagales</taxon>
        <taxon>Microscillaceae</taxon>
        <taxon>Microscilla</taxon>
    </lineage>
</organism>
<feature type="DNA-binding region" description="H-T-H motif" evidence="4">
    <location>
        <begin position="28"/>
        <end position="47"/>
    </location>
</feature>
<feature type="domain" description="HTH tetR-type" evidence="5">
    <location>
        <begin position="5"/>
        <end position="65"/>
    </location>
</feature>
<dbReference type="InterPro" id="IPR009057">
    <property type="entry name" value="Homeodomain-like_sf"/>
</dbReference>
<dbReference type="OrthoDB" id="6430772at2"/>
<reference evidence="6 7" key="1">
    <citation type="submission" date="2007-01" db="EMBL/GenBank/DDBJ databases">
        <authorList>
            <person name="Haygood M."/>
            <person name="Podell S."/>
            <person name="Anderson C."/>
            <person name="Hopkinson B."/>
            <person name="Roe K."/>
            <person name="Barbeau K."/>
            <person name="Gaasterland T."/>
            <person name="Ferriera S."/>
            <person name="Johnson J."/>
            <person name="Kravitz S."/>
            <person name="Beeson K."/>
            <person name="Sutton G."/>
            <person name="Rogers Y.-H."/>
            <person name="Friedman R."/>
            <person name="Frazier M."/>
            <person name="Venter J.C."/>
        </authorList>
    </citation>
    <scope>NUCLEOTIDE SEQUENCE [LARGE SCALE GENOMIC DNA]</scope>
    <source>
        <strain evidence="6 7">ATCC 23134</strain>
    </source>
</reference>
<keyword evidence="3" id="KW-0804">Transcription</keyword>
<dbReference type="Pfam" id="PF00440">
    <property type="entry name" value="TetR_N"/>
    <property type="match status" value="1"/>
</dbReference>
<dbReference type="EMBL" id="AAWS01000004">
    <property type="protein sequence ID" value="EAY31153.1"/>
    <property type="molecule type" value="Genomic_DNA"/>
</dbReference>
<evidence type="ECO:0000256" key="4">
    <source>
        <dbReference type="PROSITE-ProRule" id="PRU00335"/>
    </source>
</evidence>
<dbReference type="eggNOG" id="COG1309">
    <property type="taxonomic scope" value="Bacteria"/>
</dbReference>
<sequence length="185" mass="21558">MSKNTDVKKEMISTCLEVFRKDGYYNTGIKKLAEACGIKQSLFYYYFKSKEHLLEEILKAVHGYFNRKVFCIAYQEDKPVRERLNEMVEITRDVFLRAEGGCIMANTVLEMVQDQPQFIPVIRAFFDDWIAANAHLLKEKYVEAIAIEKAEQAVQDVEGGIMLMRLYNDPKYFFKALDRGARLLD</sequence>
<evidence type="ECO:0000313" key="6">
    <source>
        <dbReference type="EMBL" id="EAY31153.1"/>
    </source>
</evidence>
<keyword evidence="1" id="KW-0805">Transcription regulation</keyword>
<dbReference type="InterPro" id="IPR036271">
    <property type="entry name" value="Tet_transcr_reg_TetR-rel_C_sf"/>
</dbReference>
<evidence type="ECO:0000256" key="2">
    <source>
        <dbReference type="ARBA" id="ARBA00023125"/>
    </source>
</evidence>
<dbReference type="Pfam" id="PF21993">
    <property type="entry name" value="TetR_C_13_2"/>
    <property type="match status" value="1"/>
</dbReference>
<keyword evidence="7" id="KW-1185">Reference proteome</keyword>
<evidence type="ECO:0000256" key="1">
    <source>
        <dbReference type="ARBA" id="ARBA00023015"/>
    </source>
</evidence>
<name>A1ZF51_MICM2</name>
<keyword evidence="2 4" id="KW-0238">DNA-binding</keyword>
<dbReference type="Proteomes" id="UP000004095">
    <property type="component" value="Unassembled WGS sequence"/>
</dbReference>
<evidence type="ECO:0000259" key="5">
    <source>
        <dbReference type="PROSITE" id="PS50977"/>
    </source>
</evidence>
<dbReference type="SUPFAM" id="SSF46689">
    <property type="entry name" value="Homeodomain-like"/>
    <property type="match status" value="1"/>
</dbReference>
<dbReference type="PRINTS" id="PR00455">
    <property type="entry name" value="HTHTETR"/>
</dbReference>
<dbReference type="GO" id="GO:0003677">
    <property type="term" value="F:DNA binding"/>
    <property type="evidence" value="ECO:0007669"/>
    <property type="project" value="UniProtKB-UniRule"/>
</dbReference>
<dbReference type="InterPro" id="IPR054156">
    <property type="entry name" value="YxaF_TetR_C"/>
</dbReference>
<dbReference type="RefSeq" id="WP_002694309.1">
    <property type="nucleotide sequence ID" value="NZ_AAWS01000004.1"/>
</dbReference>
<proteinExistence type="predicted"/>
<dbReference type="PANTHER" id="PTHR47506">
    <property type="entry name" value="TRANSCRIPTIONAL REGULATORY PROTEIN"/>
    <property type="match status" value="1"/>
</dbReference>
<accession>A1ZF51</accession>
<protein>
    <submittedName>
        <fullName evidence="6">Transcriptional regulatory protein, TetR family</fullName>
    </submittedName>
</protein>
<dbReference type="AlphaFoldDB" id="A1ZF51"/>
<dbReference type="PANTHER" id="PTHR47506:SF7">
    <property type="entry name" value="TRANSCRIPTIONAL REGULATORY PROTEIN"/>
    <property type="match status" value="1"/>
</dbReference>
<gene>
    <name evidence="6" type="ORF">M23134_07563</name>
</gene>
<dbReference type="Gene3D" id="1.10.357.10">
    <property type="entry name" value="Tetracycline Repressor, domain 2"/>
    <property type="match status" value="1"/>
</dbReference>
<comment type="caution">
    <text evidence="6">The sequence shown here is derived from an EMBL/GenBank/DDBJ whole genome shotgun (WGS) entry which is preliminary data.</text>
</comment>
<evidence type="ECO:0000313" key="7">
    <source>
        <dbReference type="Proteomes" id="UP000004095"/>
    </source>
</evidence>